<proteinExistence type="predicted"/>
<organism evidence="1 2">
    <name type="scientific">Lepagella muris</name>
    <dbReference type="NCBI Taxonomy" id="3032870"/>
    <lineage>
        <taxon>Bacteria</taxon>
        <taxon>Pseudomonadati</taxon>
        <taxon>Bacteroidota</taxon>
        <taxon>Bacteroidia</taxon>
        <taxon>Bacteroidales</taxon>
        <taxon>Muribaculaceae</taxon>
        <taxon>Lepagella</taxon>
    </lineage>
</organism>
<accession>A0AC61RLA4</accession>
<keyword evidence="2" id="KW-1185">Reference proteome</keyword>
<dbReference type="Proteomes" id="UP000306319">
    <property type="component" value="Unassembled WGS sequence"/>
</dbReference>
<reference evidence="1" key="1">
    <citation type="submission" date="2019-04" db="EMBL/GenBank/DDBJ databases">
        <title>Microbes associate with the intestines of laboratory mice.</title>
        <authorList>
            <person name="Navarre W."/>
            <person name="Wong E."/>
            <person name="Huang K."/>
            <person name="Tropini C."/>
            <person name="Ng K."/>
            <person name="Yu B."/>
        </authorList>
    </citation>
    <scope>NUCLEOTIDE SEQUENCE</scope>
    <source>
        <strain evidence="1">NM04_E33</strain>
    </source>
</reference>
<sequence length="121" mass="14214">MTDIVLKRAYDKPAEDDGYRVLVDKLWPRGLSHERLPYDLWAKDLAPSQQLRDWFHADREGRWTEFAQKYTAELEKSPAMRQFISEIADKQKVTLLYGSHDEVHNQAPIIKEVADKMLSQK</sequence>
<gene>
    <name evidence="1" type="ORF">E5331_10530</name>
</gene>
<protein>
    <submittedName>
        <fullName evidence="1">DUF488 family protein</fullName>
    </submittedName>
</protein>
<evidence type="ECO:0000313" key="2">
    <source>
        <dbReference type="Proteomes" id="UP000306319"/>
    </source>
</evidence>
<comment type="caution">
    <text evidence="1">The sequence shown here is derived from an EMBL/GenBank/DDBJ whole genome shotgun (WGS) entry which is preliminary data.</text>
</comment>
<evidence type="ECO:0000313" key="1">
    <source>
        <dbReference type="EMBL" id="TGY78311.1"/>
    </source>
</evidence>
<dbReference type="EMBL" id="SRYB01000014">
    <property type="protein sequence ID" value="TGY78311.1"/>
    <property type="molecule type" value="Genomic_DNA"/>
</dbReference>
<name>A0AC61RLA4_9BACT</name>